<evidence type="ECO:0000313" key="1">
    <source>
        <dbReference type="EMBL" id="SOD99631.1"/>
    </source>
</evidence>
<dbReference type="Proteomes" id="UP000219621">
    <property type="component" value="Unassembled WGS sequence"/>
</dbReference>
<accession>A0A286GVX2</accession>
<dbReference type="RefSeq" id="WP_097280761.1">
    <property type="nucleotide sequence ID" value="NZ_OCNJ01000009.1"/>
</dbReference>
<dbReference type="AlphaFoldDB" id="A0A286GVX2"/>
<reference evidence="1 2" key="1">
    <citation type="submission" date="2017-09" db="EMBL/GenBank/DDBJ databases">
        <authorList>
            <person name="Ehlers B."/>
            <person name="Leendertz F.H."/>
        </authorList>
    </citation>
    <scope>NUCLEOTIDE SEQUENCE [LARGE SCALE GENOMIC DNA]</scope>
    <source>
        <strain evidence="1 2">USBA 140</strain>
    </source>
</reference>
<organism evidence="1 2">
    <name type="scientific">Caenispirillum bisanense</name>
    <dbReference type="NCBI Taxonomy" id="414052"/>
    <lineage>
        <taxon>Bacteria</taxon>
        <taxon>Pseudomonadati</taxon>
        <taxon>Pseudomonadota</taxon>
        <taxon>Alphaproteobacteria</taxon>
        <taxon>Rhodospirillales</taxon>
        <taxon>Novispirillaceae</taxon>
        <taxon>Caenispirillum</taxon>
    </lineage>
</organism>
<name>A0A286GVX2_9PROT</name>
<keyword evidence="2" id="KW-1185">Reference proteome</keyword>
<sequence>MIRLETRIDDYVLGRLDRASAASFEAELQADRALQARVKEAECLMTTLNRLGSDVLAEPVPESFLQLLEGAR</sequence>
<dbReference type="EMBL" id="OCNJ01000009">
    <property type="protein sequence ID" value="SOD99631.1"/>
    <property type="molecule type" value="Genomic_DNA"/>
</dbReference>
<gene>
    <name evidence="1" type="ORF">SAMN05421508_10999</name>
</gene>
<protein>
    <submittedName>
        <fullName evidence="1">Uncharacterized protein</fullName>
    </submittedName>
</protein>
<evidence type="ECO:0000313" key="2">
    <source>
        <dbReference type="Proteomes" id="UP000219621"/>
    </source>
</evidence>
<dbReference type="OrthoDB" id="7306893at2"/>
<proteinExistence type="predicted"/>